<dbReference type="AlphaFoldDB" id="L7JRA8"/>
<name>L7JRA8_TRAHO</name>
<accession>L7JRA8</accession>
<evidence type="ECO:0000313" key="2">
    <source>
        <dbReference type="Proteomes" id="UP000011185"/>
    </source>
</evidence>
<evidence type="ECO:0000313" key="1">
    <source>
        <dbReference type="EMBL" id="ELQ74008.1"/>
    </source>
</evidence>
<dbReference type="Proteomes" id="UP000011185">
    <property type="component" value="Unassembled WGS sequence"/>
</dbReference>
<keyword evidence="2" id="KW-1185">Reference proteome</keyword>
<protein>
    <submittedName>
        <fullName evidence="1">Putative LRR containing protein</fullName>
    </submittedName>
</protein>
<dbReference type="EMBL" id="JH994088">
    <property type="protein sequence ID" value="ELQ74008.1"/>
    <property type="molecule type" value="Genomic_DNA"/>
</dbReference>
<dbReference type="InParanoid" id="L7JRA8"/>
<gene>
    <name evidence="1" type="ORF">THOM_3073</name>
</gene>
<dbReference type="VEuPathDB" id="MicrosporidiaDB:THOM_3073"/>
<dbReference type="HOGENOM" id="CLU_360635_0_0_1"/>
<reference evidence="1 2" key="1">
    <citation type="journal article" date="2012" name="PLoS Pathog.">
        <title>The genome of the obligate intracellular parasite Trachipleistophora hominis: new insights into microsporidian genome dynamics and reductive evolution.</title>
        <authorList>
            <person name="Heinz E."/>
            <person name="Williams T.A."/>
            <person name="Nakjang S."/>
            <person name="Noel C.J."/>
            <person name="Swan D.C."/>
            <person name="Goldberg A.V."/>
            <person name="Harris S.R."/>
            <person name="Weinmaier T."/>
            <person name="Markert S."/>
            <person name="Becher D."/>
            <person name="Bernhardt J."/>
            <person name="Dagan T."/>
            <person name="Hacker C."/>
            <person name="Lucocq J.M."/>
            <person name="Schweder T."/>
            <person name="Rattei T."/>
            <person name="Hall N."/>
            <person name="Hirt R.P."/>
            <person name="Embley T.M."/>
        </authorList>
    </citation>
    <scope>NUCLEOTIDE SEQUENCE [LARGE SCALE GENOMIC DNA]</scope>
</reference>
<proteinExistence type="predicted"/>
<sequence length="776" mass="88428">MMHDSKYDFGNGSINHFFHMINQLGSYLFIHSDDYGRSCAIKQKKRISFMYPSMTHATGVLIRFILLFKTEHGDYANDIMIANSLEDVQLASVSNDDLTKSKTLLSSLNFSIYDRLIDEMGIFKRDKRHEMIAISANGQKFVTSIETCSEDVCQYQYFKMKIPVKKSLFLKAICVSLHSDVQFSVNEIYEIIMGSFVLFMDNGQMIQRSVCQQLFGNENIYDQLNRIFVSKTRSSQSDQTAFICSFSTQYNDFIDNIKPTLYLHMIDSRGNILLASNIRKEESSLPAYTMSLNILFIYERCHITLSSSSILENHEQLYKIYKDPFSEKYLLVVDIHFDDILYDVQNRKNGAKISNDMIVDKIIGILKCNFLSLSCVQKLVLRFKSIDLAIDLNLRLSHDIDIYLNACKLVEGVVLPSNIKMLNMVYSHVLTDLELPCTLEEIIIKHSEIAEGKILEIDKSCKIINIEQVTGKVSIPHLEQNFWFKLSNSYSIVVKNNTSSLIEELEMHNASFLGNIIIIPPSIKTLTLSNVKLGSKAILKIFNDITSIKLHNFTGSVQLVDVNTGKDITIEIKSGSVELLKTNDSAKPNKFVLRSASLPENFIFNENITEIEMSDIKMQCGDFVEFSKNVQSVYLKNICGTVLFTCVGCLEKVVWLDCKRFNSNIFREFDTMILNVEDSLFDKNRMLLSSKYFCNNTIILKPAVKIFSFTNIMVPDQYILPIHGDFEKITLSGCIGKFTIPHIFKDGAATVQISGEKNILRIVKTSTGSYNIKLKT</sequence>
<organism evidence="1 2">
    <name type="scientific">Trachipleistophora hominis</name>
    <name type="common">Microsporidian parasite</name>
    <dbReference type="NCBI Taxonomy" id="72359"/>
    <lineage>
        <taxon>Eukaryota</taxon>
        <taxon>Fungi</taxon>
        <taxon>Fungi incertae sedis</taxon>
        <taxon>Microsporidia</taxon>
        <taxon>Pleistophoridae</taxon>
        <taxon>Trachipleistophora</taxon>
    </lineage>
</organism>